<evidence type="ECO:0000256" key="2">
    <source>
        <dbReference type="SAM" id="SignalP"/>
    </source>
</evidence>
<dbReference type="AlphaFoldDB" id="A0A2S7IM26"/>
<protein>
    <recommendedName>
        <fullName evidence="5">Translocation protein TolB</fullName>
    </recommendedName>
</protein>
<dbReference type="Proteomes" id="UP000239590">
    <property type="component" value="Unassembled WGS sequence"/>
</dbReference>
<sequence length="1076" mass="120910">MNWTNTIKVSLLSGILLGAATSQAQVFMPSMEEFGKNRIQRERFEWQVYTTPNFEVYFHGNSRSLATYTAQMAESEFDRITDILSYTPYSRTKIFLYDSPSDLKQSNIGVSLNSEAAIREENLSKSRVQIAFTADHIAFRQKLAKEVSSVFVYDMLYGGSLKDALQSQLLLSLPEWFISGITAYVAEGWSRELDDYMRDVALNKKFKKPAHLSGPEATRVGQSIWNFIAERYGRDNISNILNLTRIIRTEQTSISSTLGISYNRFLSDWRDYYTQMATSSAAAFKSPSGSTLASYPLFTGHKIEQVKLSPNRQWIAYSVMDNGQYHVYLTDTQGQQKTQLLKGGDRFLTRELPVSAPLLAWQDNGTLNVLEQKDDRTLLHQFVESEKKGLRLKARRTVRGFTQIAGFDISQDGSVLAISGDRKGQNDLFLYNLSRNSVLQLTNDLYDDLTPAFVGRSTTRVLFASNRTNDTLSTAAPKMLPNRFNLYLHDGNPRSQVLERLADQALQPMASNGERMFYLSDQQGIQNLFTYDTTSRQARPLSQFVESMTAYDYHPSSGALAYVSIENGRQAVKFLPKLAPVEASETAATGRSIRMNGGVARTNQTASGATDPTKAPVGVGTPSRLNSLRPGEIDTDNYQFDLEGLKVTERRTDKPSSSPRVITNSRSRTTVVRRDATRLKGPTSYKDVFVVNNTDNQFLVLPYLVNQSGFGWQNTITVNDLLENNIIKGGLFITPTFRTSEIFAEYQYLVHRIDFSARFDRRAFTDGFPASGLFTKYRYNRLTLTASYPFTEALRVSASPMYTRLNRVDGSQGGIGLPDAVSSFVGLQGEVVYDNTRSSGMNLLEGTRVKLRAQQQQGMRSNAESFFKITLDARNYTKIYRDLTLATRISFGHSGGQAPKQSILGGIDNWIPFGTVREVRNAENPLNPLNMDYRNVFFTDFVTPLRGFRMNKLSGESYALFNAELRWPVFKVLSRGPLTSTFLQNFQLTAFTDIGTAWTGSGPFSRQNSLNTEIINPQGSPWYATVNNFKNPYLIGYGVGVRTLFLGYYVKGDLAWGVEDTAVQTPIFHVSLGYDF</sequence>
<evidence type="ECO:0000256" key="1">
    <source>
        <dbReference type="SAM" id="MobiDB-lite"/>
    </source>
</evidence>
<dbReference type="SUPFAM" id="SSF82171">
    <property type="entry name" value="DPP6 N-terminal domain-like"/>
    <property type="match status" value="1"/>
</dbReference>
<evidence type="ECO:0000313" key="4">
    <source>
        <dbReference type="Proteomes" id="UP000239590"/>
    </source>
</evidence>
<organism evidence="3 4">
    <name type="scientific">Siphonobacter curvatus</name>
    <dbReference type="NCBI Taxonomy" id="2094562"/>
    <lineage>
        <taxon>Bacteria</taxon>
        <taxon>Pseudomonadati</taxon>
        <taxon>Bacteroidota</taxon>
        <taxon>Cytophagia</taxon>
        <taxon>Cytophagales</taxon>
        <taxon>Cytophagaceae</taxon>
        <taxon>Siphonobacter</taxon>
    </lineage>
</organism>
<proteinExistence type="predicted"/>
<evidence type="ECO:0000313" key="3">
    <source>
        <dbReference type="EMBL" id="PQA58699.1"/>
    </source>
</evidence>
<dbReference type="OrthoDB" id="9760276at2"/>
<evidence type="ECO:0008006" key="5">
    <source>
        <dbReference type="Google" id="ProtNLM"/>
    </source>
</evidence>
<reference evidence="4" key="1">
    <citation type="submission" date="2018-02" db="EMBL/GenBank/DDBJ databases">
        <title>Genome sequencing of Solimonas sp. HR-BB.</title>
        <authorList>
            <person name="Lee Y."/>
            <person name="Jeon C.O."/>
        </authorList>
    </citation>
    <scope>NUCLEOTIDE SEQUENCE [LARGE SCALE GENOMIC DNA]</scope>
    <source>
        <strain evidence="4">HR-U</strain>
    </source>
</reference>
<dbReference type="EMBL" id="PTRA01000001">
    <property type="protein sequence ID" value="PQA58699.1"/>
    <property type="molecule type" value="Genomic_DNA"/>
</dbReference>
<feature type="region of interest" description="Disordered" evidence="1">
    <location>
        <begin position="602"/>
        <end position="632"/>
    </location>
</feature>
<dbReference type="PANTHER" id="PTHR36842:SF1">
    <property type="entry name" value="PROTEIN TOLB"/>
    <property type="match status" value="1"/>
</dbReference>
<dbReference type="Gene3D" id="2.40.160.50">
    <property type="entry name" value="membrane protein fhac: a member of the omp85/tpsb transporter family"/>
    <property type="match status" value="1"/>
</dbReference>
<feature type="signal peptide" evidence="2">
    <location>
        <begin position="1"/>
        <end position="24"/>
    </location>
</feature>
<accession>A0A2S7IM26</accession>
<gene>
    <name evidence="3" type="ORF">C5O19_03275</name>
</gene>
<dbReference type="RefSeq" id="WP_104709889.1">
    <property type="nucleotide sequence ID" value="NZ_PTRA01000001.1"/>
</dbReference>
<feature type="chain" id="PRO_5015599055" description="Translocation protein TolB" evidence="2">
    <location>
        <begin position="25"/>
        <end position="1076"/>
    </location>
</feature>
<dbReference type="PANTHER" id="PTHR36842">
    <property type="entry name" value="PROTEIN TOLB HOMOLOG"/>
    <property type="match status" value="1"/>
</dbReference>
<dbReference type="InterPro" id="IPR011042">
    <property type="entry name" value="6-blade_b-propeller_TolB-like"/>
</dbReference>
<keyword evidence="2" id="KW-0732">Signal</keyword>
<name>A0A2S7IM26_9BACT</name>
<comment type="caution">
    <text evidence="3">The sequence shown here is derived from an EMBL/GenBank/DDBJ whole genome shotgun (WGS) entry which is preliminary data.</text>
</comment>
<keyword evidence="4" id="KW-1185">Reference proteome</keyword>
<dbReference type="Gene3D" id="2.120.10.30">
    <property type="entry name" value="TolB, C-terminal domain"/>
    <property type="match status" value="1"/>
</dbReference>